<feature type="region of interest" description="Disordered" evidence="1">
    <location>
        <begin position="320"/>
        <end position="340"/>
    </location>
</feature>
<gene>
    <name evidence="3" type="ORF">jhhlp_007273</name>
</gene>
<accession>A0A2N3N265</accession>
<dbReference type="STRING" id="41688.A0A2N3N265"/>
<dbReference type="VEuPathDB" id="FungiDB:jhhlp_007273"/>
<evidence type="ECO:0000259" key="2">
    <source>
        <dbReference type="Pfam" id="PF00651"/>
    </source>
</evidence>
<dbReference type="OrthoDB" id="1022638at2759"/>
<name>A0A2N3N265_9PEZI</name>
<proteinExistence type="predicted"/>
<evidence type="ECO:0000256" key="1">
    <source>
        <dbReference type="SAM" id="MobiDB-lite"/>
    </source>
</evidence>
<reference evidence="3 4" key="1">
    <citation type="journal article" date="2017" name="G3 (Bethesda)">
        <title>First Draft Genome Sequence of the Pathogenic Fungus Lomentospora prolificans (Formerly Scedosporium prolificans).</title>
        <authorList>
            <person name="Luo R."/>
            <person name="Zimin A."/>
            <person name="Workman R."/>
            <person name="Fan Y."/>
            <person name="Pertea G."/>
            <person name="Grossman N."/>
            <person name="Wear M.P."/>
            <person name="Jia B."/>
            <person name="Miller H."/>
            <person name="Casadevall A."/>
            <person name="Timp W."/>
            <person name="Zhang S.X."/>
            <person name="Salzberg S.L."/>
        </authorList>
    </citation>
    <scope>NUCLEOTIDE SEQUENCE [LARGE SCALE GENOMIC DNA]</scope>
    <source>
        <strain evidence="3 4">JHH-5317</strain>
    </source>
</reference>
<protein>
    <recommendedName>
        <fullName evidence="2">BTB domain-containing protein</fullName>
    </recommendedName>
</protein>
<feature type="domain" description="BTB" evidence="2">
    <location>
        <begin position="46"/>
        <end position="111"/>
    </location>
</feature>
<feature type="compositionally biased region" description="Polar residues" evidence="1">
    <location>
        <begin position="9"/>
        <end position="23"/>
    </location>
</feature>
<dbReference type="AlphaFoldDB" id="A0A2N3N265"/>
<dbReference type="SUPFAM" id="SSF54695">
    <property type="entry name" value="POZ domain"/>
    <property type="match status" value="1"/>
</dbReference>
<organism evidence="3 4">
    <name type="scientific">Lomentospora prolificans</name>
    <dbReference type="NCBI Taxonomy" id="41688"/>
    <lineage>
        <taxon>Eukaryota</taxon>
        <taxon>Fungi</taxon>
        <taxon>Dikarya</taxon>
        <taxon>Ascomycota</taxon>
        <taxon>Pezizomycotina</taxon>
        <taxon>Sordariomycetes</taxon>
        <taxon>Hypocreomycetidae</taxon>
        <taxon>Microascales</taxon>
        <taxon>Microascaceae</taxon>
        <taxon>Lomentospora</taxon>
    </lineage>
</organism>
<dbReference type="Proteomes" id="UP000233524">
    <property type="component" value="Unassembled WGS sequence"/>
</dbReference>
<evidence type="ECO:0000313" key="4">
    <source>
        <dbReference type="Proteomes" id="UP000233524"/>
    </source>
</evidence>
<sequence length="340" mass="38637">MAITRPLGRSSSTASLRNRQNSKYGVPATNTRFFRYAYGELIRVYVGRENREFVVNKAQLCAASSYFQEKLKLMDDSSVMYLPRDSPAMFELFVTWVHSQVSFRKYLDDTINIACAQAADLSKGVDASTLSQKLHWALVRLHLFASSLNIPTLQDTAMDAIQDLYLRRDWDVTPRFIAFLYEQCSPSASLRLRRWAVAMVAFTLSSTNTLDRSADSVPAQFQGLLKTYPEFSAEYANHIRKMSASGLDIRVKNPQLRIPANRLRNEERRFAFRQCAFHTHRAAVGEKKCPHDLTEMKLKRMPIMAPLAEEISGFEAALKTQGNPDVPRPLKTLRTLSGQV</sequence>
<feature type="region of interest" description="Disordered" evidence="1">
    <location>
        <begin position="1"/>
        <end position="23"/>
    </location>
</feature>
<dbReference type="InterPro" id="IPR000210">
    <property type="entry name" value="BTB/POZ_dom"/>
</dbReference>
<dbReference type="EMBL" id="NLAX01001034">
    <property type="protein sequence ID" value="PKS06525.1"/>
    <property type="molecule type" value="Genomic_DNA"/>
</dbReference>
<keyword evidence="4" id="KW-1185">Reference proteome</keyword>
<comment type="caution">
    <text evidence="3">The sequence shown here is derived from an EMBL/GenBank/DDBJ whole genome shotgun (WGS) entry which is preliminary data.</text>
</comment>
<dbReference type="InParanoid" id="A0A2N3N265"/>
<evidence type="ECO:0000313" key="3">
    <source>
        <dbReference type="EMBL" id="PKS06525.1"/>
    </source>
</evidence>
<dbReference type="Pfam" id="PF00651">
    <property type="entry name" value="BTB"/>
    <property type="match status" value="1"/>
</dbReference>
<dbReference type="InterPro" id="IPR011333">
    <property type="entry name" value="SKP1/BTB/POZ_sf"/>
</dbReference>
<dbReference type="Gene3D" id="3.30.710.10">
    <property type="entry name" value="Potassium Channel Kv1.1, Chain A"/>
    <property type="match status" value="1"/>
</dbReference>